<keyword evidence="5" id="KW-0966">Cell projection</keyword>
<evidence type="ECO:0000256" key="2">
    <source>
        <dbReference type="SAM" id="MobiDB-lite"/>
    </source>
</evidence>
<dbReference type="GO" id="GO:0071111">
    <property type="term" value="F:cyclic-guanylate-specific phosphodiesterase activity"/>
    <property type="evidence" value="ECO:0007669"/>
    <property type="project" value="InterPro"/>
</dbReference>
<evidence type="ECO:0000259" key="4">
    <source>
        <dbReference type="PROSITE" id="PS50883"/>
    </source>
</evidence>
<dbReference type="PROSITE" id="PS50110">
    <property type="entry name" value="RESPONSE_REGULATORY"/>
    <property type="match status" value="1"/>
</dbReference>
<protein>
    <submittedName>
        <fullName evidence="5">Flagellar regulatory protein FleQ</fullName>
    </submittedName>
</protein>
<evidence type="ECO:0000256" key="1">
    <source>
        <dbReference type="PROSITE-ProRule" id="PRU00169"/>
    </source>
</evidence>
<reference evidence="5 6" key="1">
    <citation type="submission" date="2015-08" db="EMBL/GenBank/DDBJ databases">
        <authorList>
            <person name="Babu N.S."/>
            <person name="Beckwith C.J."/>
            <person name="Beseler K.G."/>
            <person name="Brison A."/>
            <person name="Carone J.V."/>
            <person name="Caskin T.P."/>
            <person name="Diamond M."/>
            <person name="Durham M.E."/>
            <person name="Foxe J.M."/>
            <person name="Go M."/>
            <person name="Henderson B.A."/>
            <person name="Jones I.B."/>
            <person name="McGettigan J.A."/>
            <person name="Micheletti S.J."/>
            <person name="Nasrallah M.E."/>
            <person name="Ortiz D."/>
            <person name="Piller C.R."/>
            <person name="Privatt S.R."/>
            <person name="Schneider S.L."/>
            <person name="Sharp S."/>
            <person name="Smith T.C."/>
            <person name="Stanton J.D."/>
            <person name="Ullery H.E."/>
            <person name="Wilson R.J."/>
            <person name="Serrano M.G."/>
            <person name="Buck G."/>
            <person name="Lee V."/>
            <person name="Wang Y."/>
            <person name="Carvalho R."/>
            <person name="Voegtly L."/>
            <person name="Shi R."/>
            <person name="Duckworth R."/>
            <person name="Johnson A."/>
            <person name="Loviza R."/>
            <person name="Walstead R."/>
            <person name="Shah Z."/>
            <person name="Kiflezghi M."/>
            <person name="Wade K."/>
            <person name="Ball S.L."/>
            <person name="Bradley K.W."/>
            <person name="Asai D.J."/>
            <person name="Bowman C.A."/>
            <person name="Russell D.A."/>
            <person name="Pope W.H."/>
            <person name="Jacobs-Sera D."/>
            <person name="Hendrix R.W."/>
            <person name="Hatfull G.F."/>
        </authorList>
    </citation>
    <scope>NUCLEOTIDE SEQUENCE [LARGE SCALE GENOMIC DNA]</scope>
    <source>
        <strain evidence="5 6">DSM 27648</strain>
    </source>
</reference>
<dbReference type="AlphaFoldDB" id="A0A0K1QET6"/>
<evidence type="ECO:0000313" key="5">
    <source>
        <dbReference type="EMBL" id="AKV04228.1"/>
    </source>
</evidence>
<feature type="domain" description="EAL" evidence="4">
    <location>
        <begin position="180"/>
        <end position="428"/>
    </location>
</feature>
<dbReference type="SMART" id="SM00052">
    <property type="entry name" value="EAL"/>
    <property type="match status" value="1"/>
</dbReference>
<dbReference type="KEGG" id="llu:AKJ09_10891"/>
<feature type="region of interest" description="Disordered" evidence="2">
    <location>
        <begin position="1"/>
        <end position="24"/>
    </location>
</feature>
<feature type="modified residue" description="4-aspartylphosphate" evidence="1">
    <location>
        <position position="96"/>
    </location>
</feature>
<dbReference type="Pfam" id="PF00072">
    <property type="entry name" value="Response_reg"/>
    <property type="match status" value="1"/>
</dbReference>
<accession>A0A0K1QET6</accession>
<evidence type="ECO:0000313" key="6">
    <source>
        <dbReference type="Proteomes" id="UP000064967"/>
    </source>
</evidence>
<dbReference type="STRING" id="1391654.AKJ09_10891"/>
<dbReference type="InterPro" id="IPR011006">
    <property type="entry name" value="CheY-like_superfamily"/>
</dbReference>
<dbReference type="InterPro" id="IPR001633">
    <property type="entry name" value="EAL_dom"/>
</dbReference>
<keyword evidence="5" id="KW-0969">Cilium</keyword>
<dbReference type="Proteomes" id="UP000064967">
    <property type="component" value="Chromosome"/>
</dbReference>
<dbReference type="InterPro" id="IPR001789">
    <property type="entry name" value="Sig_transdc_resp-reg_receiver"/>
</dbReference>
<feature type="compositionally biased region" description="Polar residues" evidence="2">
    <location>
        <begin position="1"/>
        <end position="10"/>
    </location>
</feature>
<evidence type="ECO:0000259" key="3">
    <source>
        <dbReference type="PROSITE" id="PS50110"/>
    </source>
</evidence>
<keyword evidence="6" id="KW-1185">Reference proteome</keyword>
<keyword evidence="5" id="KW-0282">Flagellum</keyword>
<dbReference type="EMBL" id="CP012333">
    <property type="protein sequence ID" value="AKV04228.1"/>
    <property type="molecule type" value="Genomic_DNA"/>
</dbReference>
<dbReference type="CDD" id="cd01948">
    <property type="entry name" value="EAL"/>
    <property type="match status" value="1"/>
</dbReference>
<feature type="domain" description="Response regulatory" evidence="3">
    <location>
        <begin position="47"/>
        <end position="161"/>
    </location>
</feature>
<dbReference type="PANTHER" id="PTHR33121:SF76">
    <property type="entry name" value="SIGNALING PROTEIN"/>
    <property type="match status" value="1"/>
</dbReference>
<dbReference type="SMART" id="SM00448">
    <property type="entry name" value="REC"/>
    <property type="match status" value="1"/>
</dbReference>
<dbReference type="InterPro" id="IPR035919">
    <property type="entry name" value="EAL_sf"/>
</dbReference>
<name>A0A0K1QET6_9BACT</name>
<dbReference type="GO" id="GO:0000160">
    <property type="term" value="P:phosphorelay signal transduction system"/>
    <property type="evidence" value="ECO:0007669"/>
    <property type="project" value="InterPro"/>
</dbReference>
<dbReference type="PROSITE" id="PS50883">
    <property type="entry name" value="EAL"/>
    <property type="match status" value="1"/>
</dbReference>
<dbReference type="InterPro" id="IPR050706">
    <property type="entry name" value="Cyclic-di-GMP_PDE-like"/>
</dbReference>
<dbReference type="Gene3D" id="3.40.50.2300">
    <property type="match status" value="1"/>
</dbReference>
<dbReference type="Gene3D" id="3.20.20.450">
    <property type="entry name" value="EAL domain"/>
    <property type="match status" value="1"/>
</dbReference>
<dbReference type="CDD" id="cd00156">
    <property type="entry name" value="REC"/>
    <property type="match status" value="1"/>
</dbReference>
<dbReference type="SUPFAM" id="SSF52172">
    <property type="entry name" value="CheY-like"/>
    <property type="match status" value="1"/>
</dbReference>
<proteinExistence type="predicted"/>
<dbReference type="Pfam" id="PF00563">
    <property type="entry name" value="EAL"/>
    <property type="match status" value="1"/>
</dbReference>
<keyword evidence="1" id="KW-0597">Phosphoprotein</keyword>
<gene>
    <name evidence="5" type="ORF">AKJ09_10891</name>
</gene>
<organism evidence="5 6">
    <name type="scientific">Labilithrix luteola</name>
    <dbReference type="NCBI Taxonomy" id="1391654"/>
    <lineage>
        <taxon>Bacteria</taxon>
        <taxon>Pseudomonadati</taxon>
        <taxon>Myxococcota</taxon>
        <taxon>Polyangia</taxon>
        <taxon>Polyangiales</taxon>
        <taxon>Labilitrichaceae</taxon>
        <taxon>Labilithrix</taxon>
    </lineage>
</organism>
<dbReference type="PANTHER" id="PTHR33121">
    <property type="entry name" value="CYCLIC DI-GMP PHOSPHODIESTERASE PDEF"/>
    <property type="match status" value="1"/>
</dbReference>
<dbReference type="SUPFAM" id="SSF141868">
    <property type="entry name" value="EAL domain-like"/>
    <property type="match status" value="1"/>
</dbReference>
<sequence length="434" mass="47050">MQTATQTSTLGPHGRERPPGGAYVADTLPRRTFDTVRFAAPRRAARTVLLVEDDELVARTLARTIRERGYDVVHVSDGRSAIESVTTRRFDVVFSDLNLPGASGVDILNVARAYDPDVPLVLMTGAPTTSTAIEACSLGVLEYLVKPTPTAELIRVLERAVATRKQVIAARTTEPSMNAVSSVTESMKALFDRALASLEISLEPIVDARTRALMGHAPKLTSNVETLNRDASITAAAEHLGRLVELRQLVRKRAVEVFLDLPKERQGSLFLDVHPSELLDGDLYAPVPPLSTIAEHVVLQLRVRGATLPVADLAARASVLRFVGYRLAIADLDVGLACLSQLGELSPEFVKLDHDIVRKLETSASQKRIVSALVAMCRAFDSQVVAEGVSTAEERDALFEAGCEYVQGALFAHASPHSGTRRVGEGSERVRRQP</sequence>